<dbReference type="PROSITE" id="PS50126">
    <property type="entry name" value="S1"/>
    <property type="match status" value="1"/>
</dbReference>
<proteinExistence type="inferred from homology"/>
<evidence type="ECO:0000256" key="1">
    <source>
        <dbReference type="ARBA" id="ARBA00001849"/>
    </source>
</evidence>
<sequence length="733" mass="85098">MDKKNIKTEIFDVINKFGPINFVQLVRKLKLLPNENKNVSISLIELENEHKVFKNWDGEYYSPILHDEFDGILKINNSGKFGFVTELNEDELIPVEELRNCFVAKYFFNTAMHDDLVHVKVFYEDKTKEKTFGVITKIIERKTTELIGFLVSKNSFVDFKPLDNKFNNAKYRINDLKVNAKINDLVVAKVSRIQNEFIYVTIEEIITNKTDPKVFFKAFLEKVKVPKEFNSNMTPELKEIPRSIENENLDGRVDLRNELIVTIDGDDTKDFDDAINVKKLENGNFLLGVHIADVSYYVTENSEIDKEALKRGTSIYLADRVIPMLPFELSNGICSLNPHEDRFAISALMEIDDKGNNIKTEIFPSIIQSKYRLTYKQVNKFLEQQDLLNNDQKLTDMINLSYELSKILHEYKTNQGYIDFEIDEPKIYLNEDGTVKDIIVAERGVSEVLIEDFMVRANEQVAEFLTKRKLPVMYRVHDAPDDEKLTNLENVLSVLDIPFKKPQGILDPIKFAQIATEIKEYKYDEFIKLLFLRTMQKAKYTSINIGHFGLASKFYCHFTSPIRRYPDLMIHRILRELVFNKNTEKLSHFNEIIEGIANQNSSMEQSSIDIERNSNDLFYAEYFKNKIGQKFHAQIISVTKFGMFIEFPNKTDALIHKSTLLDGEYEANETMTVIASSNRKFKIGQFVDVVVTGVDLVEGKVDAVLEEFYAEFLNNEKNKKNFRSVKSEQIRKN</sequence>
<dbReference type="HAMAP" id="MF_01895">
    <property type="entry name" value="RNase_R"/>
    <property type="match status" value="1"/>
</dbReference>
<dbReference type="InterPro" id="IPR004476">
    <property type="entry name" value="RNase_II/RNase_R"/>
</dbReference>
<evidence type="ECO:0000256" key="2">
    <source>
        <dbReference type="ARBA" id="ARBA00022490"/>
    </source>
</evidence>
<dbReference type="InterPro" id="IPR050180">
    <property type="entry name" value="RNR_Ribonuclease"/>
</dbReference>
<evidence type="ECO:0000256" key="3">
    <source>
        <dbReference type="ARBA" id="ARBA00022722"/>
    </source>
</evidence>
<dbReference type="SMART" id="SM00316">
    <property type="entry name" value="S1"/>
    <property type="match status" value="2"/>
</dbReference>
<dbReference type="InterPro" id="IPR001900">
    <property type="entry name" value="RNase_II/R"/>
</dbReference>
<organism evidence="9 10">
    <name type="scientific">Mycoplasma anserisalpingitidis</name>
    <dbReference type="NCBI Taxonomy" id="519450"/>
    <lineage>
        <taxon>Bacteria</taxon>
        <taxon>Bacillati</taxon>
        <taxon>Mycoplasmatota</taxon>
        <taxon>Mollicutes</taxon>
        <taxon>Mycoplasmataceae</taxon>
        <taxon>Mycoplasma</taxon>
    </lineage>
</organism>
<dbReference type="RefSeq" id="WP_146308400.1">
    <property type="nucleotide sequence ID" value="NZ_CP041663.1"/>
</dbReference>
<name>A0A5B8J9W9_9MOLU</name>
<keyword evidence="4 7" id="KW-0378">Hydrolase</keyword>
<dbReference type="PANTHER" id="PTHR23355:SF9">
    <property type="entry name" value="DIS3-LIKE EXONUCLEASE 2"/>
    <property type="match status" value="1"/>
</dbReference>
<gene>
    <name evidence="7 9" type="primary">rnr</name>
    <name evidence="9" type="ORF">FOY43_00105</name>
</gene>
<dbReference type="SMART" id="SM00955">
    <property type="entry name" value="RNB"/>
    <property type="match status" value="1"/>
</dbReference>
<evidence type="ECO:0000313" key="9">
    <source>
        <dbReference type="EMBL" id="QDY88076.1"/>
    </source>
</evidence>
<evidence type="ECO:0000256" key="7">
    <source>
        <dbReference type="HAMAP-Rule" id="MF_01895"/>
    </source>
</evidence>
<dbReference type="NCBIfam" id="TIGR00358">
    <property type="entry name" value="3_prime_RNase"/>
    <property type="match status" value="1"/>
</dbReference>
<reference evidence="10" key="1">
    <citation type="submission" date="2019-07" db="EMBL/GenBank/DDBJ databases">
        <title>Complete genome sequences of three Mycoplasma sp. 1220 strains.</title>
        <authorList>
            <person name="Grozner D."/>
            <person name="Forro B."/>
            <person name="Kovacs A.B."/>
            <person name="Marton S."/>
            <person name="Banyai K."/>
            <person name="Kreizinger Z."/>
            <person name="Sulyok K.M."/>
            <person name="Gyuranecz M."/>
        </authorList>
    </citation>
    <scope>NUCLEOTIDE SEQUENCE [LARGE SCALE GENOMIC DNA]</scope>
    <source>
        <strain evidence="10">MYCAV93</strain>
    </source>
</reference>
<comment type="similarity">
    <text evidence="7">Belongs to the RNR ribonuclease family. RNase R subfamily.</text>
</comment>
<dbReference type="InterPro" id="IPR011805">
    <property type="entry name" value="RNase_R"/>
</dbReference>
<dbReference type="Pfam" id="PF00575">
    <property type="entry name" value="S1"/>
    <property type="match status" value="1"/>
</dbReference>
<comment type="function">
    <text evidence="7">3'-5' exoribonuclease that releases 5'-nucleoside monophosphates and is involved in maturation of structured RNAs.</text>
</comment>
<dbReference type="GO" id="GO:0008859">
    <property type="term" value="F:exoribonuclease II activity"/>
    <property type="evidence" value="ECO:0007669"/>
    <property type="project" value="UniProtKB-UniRule"/>
</dbReference>
<dbReference type="InterPro" id="IPR003029">
    <property type="entry name" value="S1_domain"/>
</dbReference>
<dbReference type="Gene3D" id="2.40.50.140">
    <property type="entry name" value="Nucleic acid-binding proteins"/>
    <property type="match status" value="2"/>
</dbReference>
<dbReference type="NCBIfam" id="TIGR02063">
    <property type="entry name" value="RNase_R"/>
    <property type="match status" value="1"/>
</dbReference>
<accession>A0A5B8J9W9</accession>
<dbReference type="Pfam" id="PF00773">
    <property type="entry name" value="RNB"/>
    <property type="match status" value="1"/>
</dbReference>
<keyword evidence="3 7" id="KW-0540">Nuclease</keyword>
<dbReference type="EMBL" id="CP041663">
    <property type="protein sequence ID" value="QDY88076.1"/>
    <property type="molecule type" value="Genomic_DNA"/>
</dbReference>
<evidence type="ECO:0000256" key="6">
    <source>
        <dbReference type="ARBA" id="ARBA00022884"/>
    </source>
</evidence>
<dbReference type="GO" id="GO:0006402">
    <property type="term" value="P:mRNA catabolic process"/>
    <property type="evidence" value="ECO:0007669"/>
    <property type="project" value="TreeGrafter"/>
</dbReference>
<evidence type="ECO:0000256" key="4">
    <source>
        <dbReference type="ARBA" id="ARBA00022801"/>
    </source>
</evidence>
<keyword evidence="5 7" id="KW-0269">Exonuclease</keyword>
<feature type="domain" description="S1 motif" evidence="8">
    <location>
        <begin position="628"/>
        <end position="706"/>
    </location>
</feature>
<dbReference type="PANTHER" id="PTHR23355">
    <property type="entry name" value="RIBONUCLEASE"/>
    <property type="match status" value="1"/>
</dbReference>
<keyword evidence="6 7" id="KW-0694">RNA-binding</keyword>
<dbReference type="GO" id="GO:0005829">
    <property type="term" value="C:cytosol"/>
    <property type="evidence" value="ECO:0007669"/>
    <property type="project" value="TreeGrafter"/>
</dbReference>
<keyword evidence="2 7" id="KW-0963">Cytoplasm</keyword>
<evidence type="ECO:0000259" key="8">
    <source>
        <dbReference type="PROSITE" id="PS50126"/>
    </source>
</evidence>
<comment type="catalytic activity">
    <reaction evidence="1 7">
        <text>Exonucleolytic cleavage in the 3'- to 5'-direction to yield nucleoside 5'-phosphates.</text>
        <dbReference type="EC" id="3.1.13.1"/>
    </reaction>
</comment>
<comment type="subcellular location">
    <subcellularLocation>
        <location evidence="7">Cytoplasm</location>
    </subcellularLocation>
</comment>
<evidence type="ECO:0000256" key="5">
    <source>
        <dbReference type="ARBA" id="ARBA00022839"/>
    </source>
</evidence>
<dbReference type="OrthoDB" id="9764149at2"/>
<dbReference type="GO" id="GO:0003723">
    <property type="term" value="F:RNA binding"/>
    <property type="evidence" value="ECO:0007669"/>
    <property type="project" value="UniProtKB-UniRule"/>
</dbReference>
<dbReference type="SUPFAM" id="SSF50249">
    <property type="entry name" value="Nucleic acid-binding proteins"/>
    <property type="match status" value="2"/>
</dbReference>
<dbReference type="AlphaFoldDB" id="A0A5B8J9W9"/>
<dbReference type="InterPro" id="IPR012340">
    <property type="entry name" value="NA-bd_OB-fold"/>
</dbReference>
<dbReference type="Proteomes" id="UP000317512">
    <property type="component" value="Chromosome"/>
</dbReference>
<evidence type="ECO:0000313" key="10">
    <source>
        <dbReference type="Proteomes" id="UP000317512"/>
    </source>
</evidence>
<protein>
    <recommendedName>
        <fullName evidence="7">Ribonuclease R</fullName>
        <shortName evidence="7">RNase R</shortName>
        <ecNumber evidence="7">3.1.13.1</ecNumber>
    </recommendedName>
</protein>
<dbReference type="EC" id="3.1.13.1" evidence="7"/>